<keyword evidence="3" id="KW-1185">Reference proteome</keyword>
<organism evidence="2 3">
    <name type="scientific">Candidatus Marimicrobium litorale</name>
    <dbReference type="NCBI Taxonomy" id="2518991"/>
    <lineage>
        <taxon>Bacteria</taxon>
        <taxon>Pseudomonadati</taxon>
        <taxon>Pseudomonadota</taxon>
        <taxon>Gammaproteobacteria</taxon>
        <taxon>Cellvibrionales</taxon>
        <taxon>Halieaceae</taxon>
        <taxon>Marimicrobium</taxon>
    </lineage>
</organism>
<proteinExistence type="predicted"/>
<name>A0ABT3T6P8_9GAMM</name>
<gene>
    <name evidence="2" type="ORF">EYC82_11360</name>
</gene>
<evidence type="ECO:0000313" key="3">
    <source>
        <dbReference type="Proteomes" id="UP001143304"/>
    </source>
</evidence>
<sequence length="66" mass="7491">MTDLAYDERLHTVSPGSRSGQDVYRRGGQRAVASVFFNKRRATQYLGTFRGPALLHRRVPVRTTRG</sequence>
<feature type="compositionally biased region" description="Basic and acidic residues" evidence="1">
    <location>
        <begin position="1"/>
        <end position="11"/>
    </location>
</feature>
<comment type="caution">
    <text evidence="2">The sequence shown here is derived from an EMBL/GenBank/DDBJ whole genome shotgun (WGS) entry which is preliminary data.</text>
</comment>
<protein>
    <submittedName>
        <fullName evidence="2">Uncharacterized protein</fullName>
    </submittedName>
</protein>
<evidence type="ECO:0000256" key="1">
    <source>
        <dbReference type="SAM" id="MobiDB-lite"/>
    </source>
</evidence>
<accession>A0ABT3T6P8</accession>
<feature type="region of interest" description="Disordered" evidence="1">
    <location>
        <begin position="1"/>
        <end position="24"/>
    </location>
</feature>
<dbReference type="EMBL" id="SHNO01000001">
    <property type="protein sequence ID" value="MCX2977953.1"/>
    <property type="molecule type" value="Genomic_DNA"/>
</dbReference>
<reference evidence="2" key="1">
    <citation type="submission" date="2019-02" db="EMBL/GenBank/DDBJ databases">
        <authorList>
            <person name="Li S.-H."/>
        </authorList>
    </citation>
    <scope>NUCLEOTIDE SEQUENCE</scope>
    <source>
        <strain evidence="2">IMCC11814</strain>
    </source>
</reference>
<dbReference type="RefSeq" id="WP_279249657.1">
    <property type="nucleotide sequence ID" value="NZ_SHNO01000001.1"/>
</dbReference>
<evidence type="ECO:0000313" key="2">
    <source>
        <dbReference type="EMBL" id="MCX2977953.1"/>
    </source>
</evidence>
<dbReference type="Proteomes" id="UP001143304">
    <property type="component" value="Unassembled WGS sequence"/>
</dbReference>